<feature type="active site" description="Proton acceptor; for dehydratase activity" evidence="6">
    <location>
        <position position="1031"/>
    </location>
</feature>
<gene>
    <name evidence="11" type="ORF">MIU77_12320</name>
</gene>
<dbReference type="InterPro" id="IPR016035">
    <property type="entry name" value="Acyl_Trfase/lysoPLipase"/>
</dbReference>
<dbReference type="Pfam" id="PF00698">
    <property type="entry name" value="Acyl_transf_1"/>
    <property type="match status" value="1"/>
</dbReference>
<dbReference type="SMART" id="SM00822">
    <property type="entry name" value="PKS_KR"/>
    <property type="match status" value="1"/>
</dbReference>
<dbReference type="InterPro" id="IPR014031">
    <property type="entry name" value="Ketoacyl_synth_C"/>
</dbReference>
<evidence type="ECO:0000256" key="1">
    <source>
        <dbReference type="ARBA" id="ARBA00022450"/>
    </source>
</evidence>
<keyword evidence="12" id="KW-1185">Reference proteome</keyword>
<evidence type="ECO:0000256" key="3">
    <source>
        <dbReference type="ARBA" id="ARBA00022679"/>
    </source>
</evidence>
<feature type="domain" description="Ketosynthase family 3 (KS3)" evidence="9">
    <location>
        <begin position="102"/>
        <end position="527"/>
    </location>
</feature>
<evidence type="ECO:0000256" key="6">
    <source>
        <dbReference type="PROSITE-ProRule" id="PRU01363"/>
    </source>
</evidence>
<keyword evidence="2" id="KW-0597">Phosphoprotein</keyword>
<evidence type="ECO:0000256" key="2">
    <source>
        <dbReference type="ARBA" id="ARBA00022553"/>
    </source>
</evidence>
<dbReference type="PROSITE" id="PS00012">
    <property type="entry name" value="PHOSPHOPANTETHEINE"/>
    <property type="match status" value="1"/>
</dbReference>
<dbReference type="InterPro" id="IPR020806">
    <property type="entry name" value="PKS_PP-bd"/>
</dbReference>
<feature type="region of interest" description="N-terminal hotdog fold" evidence="6">
    <location>
        <begin position="998"/>
        <end position="1116"/>
    </location>
</feature>
<name>A0ABY3TXS4_9MYCO</name>
<dbReference type="Gene3D" id="1.10.1200.10">
    <property type="entry name" value="ACP-like"/>
    <property type="match status" value="2"/>
</dbReference>
<dbReference type="InterPro" id="IPR009081">
    <property type="entry name" value="PP-bd_ACP"/>
</dbReference>
<evidence type="ECO:0000256" key="7">
    <source>
        <dbReference type="SAM" id="MobiDB-lite"/>
    </source>
</evidence>
<dbReference type="Pfam" id="PF02801">
    <property type="entry name" value="Ketoacyl-synt_C"/>
    <property type="match status" value="1"/>
</dbReference>
<dbReference type="InterPro" id="IPR042104">
    <property type="entry name" value="PKS_dehydratase_sf"/>
</dbReference>
<dbReference type="InterPro" id="IPR032821">
    <property type="entry name" value="PKS_assoc"/>
</dbReference>
<dbReference type="Pfam" id="PF08659">
    <property type="entry name" value="KR"/>
    <property type="match status" value="1"/>
</dbReference>
<protein>
    <submittedName>
        <fullName evidence="11">Acyltransferase domain-containing protein</fullName>
    </submittedName>
</protein>
<dbReference type="SMART" id="SM00827">
    <property type="entry name" value="PKS_AT"/>
    <property type="match status" value="1"/>
</dbReference>
<dbReference type="Gene3D" id="3.40.50.720">
    <property type="entry name" value="NAD(P)-binding Rossmann-like Domain"/>
    <property type="match status" value="1"/>
</dbReference>
<feature type="active site" description="Proton donor; for dehydratase activity" evidence="6">
    <location>
        <position position="1177"/>
    </location>
</feature>
<keyword evidence="5" id="KW-0511">Multifunctional enzyme</keyword>
<dbReference type="InterPro" id="IPR016039">
    <property type="entry name" value="Thiolase-like"/>
</dbReference>
<accession>A0ABY3TXS4</accession>
<dbReference type="SUPFAM" id="SSF51735">
    <property type="entry name" value="NAD(P)-binding Rossmann-fold domains"/>
    <property type="match status" value="2"/>
</dbReference>
<keyword evidence="1" id="KW-0596">Phosphopantetheine</keyword>
<feature type="compositionally biased region" description="Low complexity" evidence="7">
    <location>
        <begin position="531"/>
        <end position="540"/>
    </location>
</feature>
<organism evidence="11 12">
    <name type="scientific">Mycolicibacillus parakoreensis</name>
    <dbReference type="NCBI Taxonomy" id="1069221"/>
    <lineage>
        <taxon>Bacteria</taxon>
        <taxon>Bacillati</taxon>
        <taxon>Actinomycetota</taxon>
        <taxon>Actinomycetes</taxon>
        <taxon>Mycobacteriales</taxon>
        <taxon>Mycobacteriaceae</taxon>
        <taxon>Mycolicibacillus</taxon>
    </lineage>
</organism>
<dbReference type="SUPFAM" id="SSF53901">
    <property type="entry name" value="Thiolase-like"/>
    <property type="match status" value="1"/>
</dbReference>
<dbReference type="Gene3D" id="3.30.70.250">
    <property type="entry name" value="Malonyl-CoA ACP transacylase, ACP-binding"/>
    <property type="match status" value="1"/>
</dbReference>
<dbReference type="Pfam" id="PF00109">
    <property type="entry name" value="ketoacyl-synt"/>
    <property type="match status" value="1"/>
</dbReference>
<evidence type="ECO:0000256" key="4">
    <source>
        <dbReference type="ARBA" id="ARBA00022857"/>
    </source>
</evidence>
<feature type="domain" description="PKS/mFAS DH" evidence="10">
    <location>
        <begin position="998"/>
        <end position="1268"/>
    </location>
</feature>
<keyword evidence="11" id="KW-0012">Acyltransferase</keyword>
<feature type="compositionally biased region" description="Gly residues" evidence="7">
    <location>
        <begin position="541"/>
        <end position="550"/>
    </location>
</feature>
<dbReference type="Gene3D" id="3.10.129.110">
    <property type="entry name" value="Polyketide synthase dehydratase"/>
    <property type="match status" value="1"/>
</dbReference>
<feature type="domain" description="Carrier" evidence="8">
    <location>
        <begin position="5"/>
        <end position="82"/>
    </location>
</feature>
<dbReference type="InterPro" id="IPR006162">
    <property type="entry name" value="Ppantetheine_attach_site"/>
</dbReference>
<dbReference type="SMART" id="SM00825">
    <property type="entry name" value="PKS_KS"/>
    <property type="match status" value="1"/>
</dbReference>
<dbReference type="SMART" id="SM00823">
    <property type="entry name" value="PKS_PP"/>
    <property type="match status" value="2"/>
</dbReference>
<evidence type="ECO:0000313" key="11">
    <source>
        <dbReference type="EMBL" id="ULN51679.1"/>
    </source>
</evidence>
<keyword evidence="3" id="KW-0808">Transferase</keyword>
<sequence>MTAASGEEALRGWLVDYLVAVLGCGVGEVDCDASLSDLGVGSKDAVVLSGELSELVGRSVSPVELWAHPSVNALVGFLCGVESSVVDEGVVGGSVVGSGSDEGLVAVVGVGCRFPGGVSGPEALWRFVCEGLSAVGEVPAGRWDSFGVGSSEAAAALAGTTRWGSFLDDVGGFDAEFFEVSPREAAKMDPQQRLLLEVVYEALEDAGFPVESLRRSLTGVFAGACLGEYGYLASSDLGRVDAYSGTGGALSVIANRVSYFFDWRGPSLTVDTACSSSLVAVHLACQSLRCGDADVALAGGVNVVLSPAVTRSFDVAEALSGSGACHAFDASADGFVRGEGAGVVVLKRLADAVADGDRVLAVVRGSAVNSDGRSNGLMAPNPSAQMAVLRSAYANAGVAGREVDYVEAHGTGTLLGDPIEARALGTVLGRGRDGDSPLLVGAVKSNLGHLEAAAGIAGFIKAVLAVSRAQLPATRGFVDPNPHIPFAELGLKVVDRMTAWPQTGRVRRAGVSSFGFGGTNAHVVLEQAPQSGPGSDAAVGSGAGAGAGSGSGSGAVSTLVVSGKSAQRVSATAAVLAQWLRDGAAEGVGVADVAHTLNHHRSQYPVFATVAAVDREQAVAGLTAVAQGYAAPGVVGPHVGACRAGTVFVFSGQGSQWAGMGRRLLVDEPAFAAAVDELESEFVAAAGFSLRSVLESGQPVVGIERIQPVLVGVQLALARLWAAYGVYPDAVIGHSMGEVSAAVVAGALSAGQGLRVIAVRSALMARLSGQGAMALVELDGAAAEAVIEGFAGVTVAVHASPRQTVIAGPVEQVDEVIAVVEAQDRLARRVEVDVASHNPIVDPILVSLGEQLADLTPRRPQIPVISTTGVADPGFDADYWVANLRRPVLLQQAVRTAAAEHGTFIEISPHPVLTYALSDTLTDTDTHHHTLATLTRHTHEALAFHTNLNATHTTRPPTTPHPPEPHILLPTTPWHHTHHWTPLHPPTPPTSGSAPRPGTLLGAVLTVAATVPTRLWQTRLVPQAKPYPGSHRLHGVEVVPASVLVATVAEAAAECGASALTDLRFEQPVLVDQPRQIQVVADGATLTVSSRPDTDEQGHRWVRHLCADIDAAGEAGGMVDAAVDGQPWDVDGLLDGWGVEGQPFAWSIEALRGRINGVAGLTAEVGLPEDTTVALLDAATHLARLVDRADQRLMVPAGALGVRLGAAPTGGRGVIEVRRSSGAATPSSAGAATGTELVVDIVGKTADGERCFEIRGLRYVDVESGPVAIADGADPRTFVHGIDWRPQPVDAAPTGGSVAVVGGGDAVALQNRLAESGYRHGEPADADHVVYLADTTVDTGIDAAVRMAGEVRDLLRGLDTRDAHRDATLWVLTRGVHRGEAETTLSQSSLWGLAAVAAAEHPDHWGGLLDLPADRPVGDQSAVLAAVLPTRNKTPLVLRDGEVYAPALAPLSGPPEREPVRCRPDAAYLITGGLGALGLLMAAWLVDRGARRLILAGRRGLPARRDWDGADGATGRTISAIRDLERRGVTIDIAAVDVGSREAVAELLDRRDRAGAPPIGGVIHAAGVTENALLTETSDAALRRVLWPKIAAATVLHEVFPPGTLDFLFLTASAGAVFGVPGQGAYAAANAYLDGLARLRRRHGDHTVSLDWVAWQGLGFAADAAIAVDELQRLGSRPVSADEAFAAWEHADCYRVDQVVIAPMPAADPARPASATTPDWSTMSAAELHRELEEGLRAVLARELQMPEADLDSDLPFAELGLNSVMAMAIRREVERFAGIELSATMLWNHPTVAALAEHLGSKLAPADDDSDDAAPTDEDSVLDALFDSVESAS</sequence>
<dbReference type="InterPro" id="IPR057326">
    <property type="entry name" value="KR_dom"/>
</dbReference>
<dbReference type="SMART" id="SM00826">
    <property type="entry name" value="PKS_DH"/>
    <property type="match status" value="1"/>
</dbReference>
<dbReference type="SUPFAM" id="SSF55048">
    <property type="entry name" value="Probable ACP-binding domain of malonyl-CoA ACP transacylase"/>
    <property type="match status" value="1"/>
</dbReference>
<dbReference type="PROSITE" id="PS00606">
    <property type="entry name" value="KS3_1"/>
    <property type="match status" value="1"/>
</dbReference>
<dbReference type="CDD" id="cd00833">
    <property type="entry name" value="PKS"/>
    <property type="match status" value="1"/>
</dbReference>
<keyword evidence="4" id="KW-0521">NADP</keyword>
<dbReference type="EMBL" id="CP092365">
    <property type="protein sequence ID" value="ULN51679.1"/>
    <property type="molecule type" value="Genomic_DNA"/>
</dbReference>
<dbReference type="InterPro" id="IPR014030">
    <property type="entry name" value="Ketoacyl_synth_N"/>
</dbReference>
<dbReference type="Gene3D" id="3.40.47.10">
    <property type="match status" value="1"/>
</dbReference>
<feature type="region of interest" description="Disordered" evidence="7">
    <location>
        <begin position="527"/>
        <end position="550"/>
    </location>
</feature>
<dbReference type="InterPro" id="IPR001227">
    <property type="entry name" value="Ac_transferase_dom_sf"/>
</dbReference>
<dbReference type="SUPFAM" id="SSF47336">
    <property type="entry name" value="ACP-like"/>
    <property type="match status" value="2"/>
</dbReference>
<dbReference type="InterPro" id="IPR050091">
    <property type="entry name" value="PKS_NRPS_Biosynth_Enz"/>
</dbReference>
<evidence type="ECO:0000313" key="12">
    <source>
        <dbReference type="Proteomes" id="UP001055200"/>
    </source>
</evidence>
<dbReference type="InterPro" id="IPR014043">
    <property type="entry name" value="Acyl_transferase_dom"/>
</dbReference>
<dbReference type="InterPro" id="IPR018201">
    <property type="entry name" value="Ketoacyl_synth_AS"/>
</dbReference>
<dbReference type="Pfam" id="PF21089">
    <property type="entry name" value="PKS_DH_N"/>
    <property type="match status" value="1"/>
</dbReference>
<dbReference type="PROSITE" id="PS50075">
    <property type="entry name" value="CARRIER"/>
    <property type="match status" value="2"/>
</dbReference>
<dbReference type="PANTHER" id="PTHR43775">
    <property type="entry name" value="FATTY ACID SYNTHASE"/>
    <property type="match status" value="1"/>
</dbReference>
<dbReference type="InterPro" id="IPR049552">
    <property type="entry name" value="PKS_DH_N"/>
</dbReference>
<dbReference type="InterPro" id="IPR036736">
    <property type="entry name" value="ACP-like_sf"/>
</dbReference>
<dbReference type="Gene3D" id="3.40.366.10">
    <property type="entry name" value="Malonyl-Coenzyme A Acyl Carrier Protein, domain 2"/>
    <property type="match status" value="1"/>
</dbReference>
<dbReference type="InterPro" id="IPR020807">
    <property type="entry name" value="PKS_DH"/>
</dbReference>
<dbReference type="SUPFAM" id="SSF52151">
    <property type="entry name" value="FabD/lysophospholipase-like"/>
    <property type="match status" value="1"/>
</dbReference>
<dbReference type="RefSeq" id="WP_240169962.1">
    <property type="nucleotide sequence ID" value="NZ_CP092365.1"/>
</dbReference>
<dbReference type="PROSITE" id="PS52004">
    <property type="entry name" value="KS3_2"/>
    <property type="match status" value="1"/>
</dbReference>
<feature type="domain" description="Carrier" evidence="8">
    <location>
        <begin position="1730"/>
        <end position="1804"/>
    </location>
</feature>
<reference evidence="11" key="1">
    <citation type="submission" date="2022-08" db="EMBL/GenBank/DDBJ databases">
        <title>Complete genome sequence of 14 non-tuberculosis mycobacteria type-strains.</title>
        <authorList>
            <person name="Igarashi Y."/>
            <person name="Osugi A."/>
            <person name="Mitarai S."/>
        </authorList>
    </citation>
    <scope>NUCLEOTIDE SEQUENCE</scope>
    <source>
        <strain evidence="11">DSM 45575</strain>
    </source>
</reference>
<evidence type="ECO:0000256" key="5">
    <source>
        <dbReference type="ARBA" id="ARBA00023268"/>
    </source>
</evidence>
<dbReference type="PROSITE" id="PS52019">
    <property type="entry name" value="PKS_MFAS_DH"/>
    <property type="match status" value="1"/>
</dbReference>
<dbReference type="Pfam" id="PF16197">
    <property type="entry name" value="KAsynt_C_assoc"/>
    <property type="match status" value="1"/>
</dbReference>
<proteinExistence type="predicted"/>
<dbReference type="InterPro" id="IPR013968">
    <property type="entry name" value="PKS_KR"/>
</dbReference>
<dbReference type="PANTHER" id="PTHR43775:SF37">
    <property type="entry name" value="SI:DKEY-61P9.11"/>
    <property type="match status" value="1"/>
</dbReference>
<dbReference type="InterPro" id="IPR049900">
    <property type="entry name" value="PKS_mFAS_DH"/>
</dbReference>
<dbReference type="InterPro" id="IPR016036">
    <property type="entry name" value="Malonyl_transacylase_ACP-bd"/>
</dbReference>
<evidence type="ECO:0000259" key="9">
    <source>
        <dbReference type="PROSITE" id="PS52004"/>
    </source>
</evidence>
<dbReference type="SMART" id="SM01294">
    <property type="entry name" value="PKS_PP_betabranch"/>
    <property type="match status" value="1"/>
</dbReference>
<dbReference type="InterPro" id="IPR036291">
    <property type="entry name" value="NAD(P)-bd_dom_sf"/>
</dbReference>
<dbReference type="CDD" id="cd05274">
    <property type="entry name" value="KR_FAS_SDR_x"/>
    <property type="match status" value="1"/>
</dbReference>
<dbReference type="Proteomes" id="UP001055200">
    <property type="component" value="Chromosome"/>
</dbReference>
<evidence type="ECO:0000259" key="8">
    <source>
        <dbReference type="PROSITE" id="PS50075"/>
    </source>
</evidence>
<dbReference type="InterPro" id="IPR020841">
    <property type="entry name" value="PKS_Beta-ketoAc_synthase_dom"/>
</dbReference>
<dbReference type="Pfam" id="PF00550">
    <property type="entry name" value="PP-binding"/>
    <property type="match status" value="2"/>
</dbReference>
<dbReference type="GO" id="GO:0016746">
    <property type="term" value="F:acyltransferase activity"/>
    <property type="evidence" value="ECO:0007669"/>
    <property type="project" value="UniProtKB-KW"/>
</dbReference>
<feature type="region of interest" description="C-terminal hotdog fold" evidence="6">
    <location>
        <begin position="1127"/>
        <end position="1268"/>
    </location>
</feature>
<evidence type="ECO:0000259" key="10">
    <source>
        <dbReference type="PROSITE" id="PS52019"/>
    </source>
</evidence>